<dbReference type="Pfam" id="PF08721">
    <property type="entry name" value="Tn7_Tnp_TnsA_C"/>
    <property type="match status" value="1"/>
</dbReference>
<sequence>MSRYKSTNENQYSKLIKEGRGQGVKQDYKPWLTVRDVPSEGLSTRIAGWKTGRIHHFLSKLELSFFYVLEWASAVTDIREQYPLPLEATIEIADKLGIKHPAVPKTQERAVMTTDFLIDVYHNDQPKLLARSIKPSTELASNRVIEKIMIEKTYWEEQGIDFKVVTEREIPMILSKNVEFIYMAKHLSDSPGITEDLLWKLEPFIYQKMQGTPIPLAKIALEVDEIIGLEPGTSLWIVKHLIANRYWEVDMYETIDTSKPLNFSRADTLLDKGRVVI</sequence>
<name>A0ABQ7HAS5_GEOSE</name>
<dbReference type="RefSeq" id="WP_121678371.1">
    <property type="nucleotide sequence ID" value="NZ_RCTG01000086.1"/>
</dbReference>
<dbReference type="Proteomes" id="UP000773850">
    <property type="component" value="Unassembled WGS sequence"/>
</dbReference>
<dbReference type="SUPFAM" id="SSF46785">
    <property type="entry name" value="Winged helix' DNA-binding domain"/>
    <property type="match status" value="1"/>
</dbReference>
<proteinExistence type="predicted"/>
<dbReference type="Pfam" id="PF08722">
    <property type="entry name" value="Tn7_TnsA-like_N"/>
    <property type="match status" value="1"/>
</dbReference>
<gene>
    <name evidence="3" type="ORF">GS8_3351</name>
</gene>
<dbReference type="InterPro" id="IPR011335">
    <property type="entry name" value="Restrct_endonuc-II-like"/>
</dbReference>
<dbReference type="InterPro" id="IPR014833">
    <property type="entry name" value="TnsA_N"/>
</dbReference>
<feature type="domain" description="TnsA endonuclease C-terminal" evidence="1">
    <location>
        <begin position="169"/>
        <end position="251"/>
    </location>
</feature>
<dbReference type="InterPro" id="IPR011856">
    <property type="entry name" value="tRNA_endonuc-like_dom_sf"/>
</dbReference>
<comment type="caution">
    <text evidence="3">The sequence shown here is derived from an EMBL/GenBank/DDBJ whole genome shotgun (WGS) entry which is preliminary data.</text>
</comment>
<dbReference type="CDD" id="cd22362">
    <property type="entry name" value="TnsA_endonuclease-like"/>
    <property type="match status" value="1"/>
</dbReference>
<accession>A0ABQ7HAS5</accession>
<dbReference type="InterPro" id="IPR036388">
    <property type="entry name" value="WH-like_DNA-bd_sf"/>
</dbReference>
<organism evidence="3 4">
    <name type="scientific">Geobacillus stearothermophilus</name>
    <name type="common">Bacillus stearothermophilus</name>
    <dbReference type="NCBI Taxonomy" id="1422"/>
    <lineage>
        <taxon>Bacteria</taxon>
        <taxon>Bacillati</taxon>
        <taxon>Bacillota</taxon>
        <taxon>Bacilli</taxon>
        <taxon>Bacillales</taxon>
        <taxon>Anoxybacillaceae</taxon>
        <taxon>Geobacillus</taxon>
    </lineage>
</organism>
<dbReference type="EMBL" id="LUCS01000042">
    <property type="protein sequence ID" value="KAF6509299.1"/>
    <property type="molecule type" value="Genomic_DNA"/>
</dbReference>
<feature type="domain" description="TnsA endonuclease N-terminal" evidence="2">
    <location>
        <begin position="73"/>
        <end position="167"/>
    </location>
</feature>
<dbReference type="InterPro" id="IPR014832">
    <property type="entry name" value="TnsA_C"/>
</dbReference>
<reference evidence="3 4" key="1">
    <citation type="submission" date="2016-03" db="EMBL/GenBank/DDBJ databases">
        <title>Spore heat resistance.</title>
        <authorList>
            <person name="Boekhorst J."/>
            <person name="Berendsen E.M."/>
            <person name="Wells-Bennik M.H."/>
            <person name="Kuipers O.P."/>
        </authorList>
    </citation>
    <scope>NUCLEOTIDE SEQUENCE [LARGE SCALE GENOMIC DNA]</scope>
    <source>
        <strain evidence="3 4">GS8</strain>
    </source>
</reference>
<dbReference type="Gene3D" id="3.40.1350.10">
    <property type="match status" value="1"/>
</dbReference>
<evidence type="ECO:0000313" key="3">
    <source>
        <dbReference type="EMBL" id="KAF6509299.1"/>
    </source>
</evidence>
<protein>
    <submittedName>
        <fullName evidence="3">Tn7-like transposition protein A</fullName>
    </submittedName>
</protein>
<evidence type="ECO:0000259" key="2">
    <source>
        <dbReference type="Pfam" id="PF08722"/>
    </source>
</evidence>
<dbReference type="SUPFAM" id="SSF52980">
    <property type="entry name" value="Restriction endonuclease-like"/>
    <property type="match status" value="1"/>
</dbReference>
<dbReference type="Gene3D" id="1.10.10.10">
    <property type="entry name" value="Winged helix-like DNA-binding domain superfamily/Winged helix DNA-binding domain"/>
    <property type="match status" value="1"/>
</dbReference>
<dbReference type="InterPro" id="IPR036390">
    <property type="entry name" value="WH_DNA-bd_sf"/>
</dbReference>
<evidence type="ECO:0000259" key="1">
    <source>
        <dbReference type="Pfam" id="PF08721"/>
    </source>
</evidence>
<evidence type="ECO:0000313" key="4">
    <source>
        <dbReference type="Proteomes" id="UP000773850"/>
    </source>
</evidence>
<keyword evidence="4" id="KW-1185">Reference proteome</keyword>